<dbReference type="SMART" id="SM00062">
    <property type="entry name" value="PBPb"/>
    <property type="match status" value="1"/>
</dbReference>
<dbReference type="InterPro" id="IPR050706">
    <property type="entry name" value="Cyclic-di-GMP_PDE-like"/>
</dbReference>
<dbReference type="Gene3D" id="3.30.70.270">
    <property type="match status" value="1"/>
</dbReference>
<dbReference type="SUPFAM" id="SSF53850">
    <property type="entry name" value="Periplasmic binding protein-like II"/>
    <property type="match status" value="1"/>
</dbReference>
<gene>
    <name evidence="1" type="ORF">WM2015_2721</name>
</gene>
<accession>A0A0K0XZG6</accession>
<dbReference type="CDD" id="cd13704">
    <property type="entry name" value="PBP2_HisK"/>
    <property type="match status" value="1"/>
</dbReference>
<dbReference type="EMBL" id="CP012154">
    <property type="protein sequence ID" value="AKS43079.1"/>
    <property type="molecule type" value="Genomic_DNA"/>
</dbReference>
<dbReference type="RefSeq" id="WP_169751192.1">
    <property type="nucleotide sequence ID" value="NZ_CP012154.1"/>
</dbReference>
<dbReference type="PROSITE" id="PS50883">
    <property type="entry name" value="EAL"/>
    <property type="match status" value="1"/>
</dbReference>
<dbReference type="PANTHER" id="PTHR33121:SF23">
    <property type="entry name" value="CYCLIC DI-GMP PHOSPHODIESTERASE PDEB"/>
    <property type="match status" value="1"/>
</dbReference>
<dbReference type="SUPFAM" id="SSF141868">
    <property type="entry name" value="EAL domain-like"/>
    <property type="match status" value="1"/>
</dbReference>
<dbReference type="InterPro" id="IPR000160">
    <property type="entry name" value="GGDEF_dom"/>
</dbReference>
<dbReference type="PANTHER" id="PTHR33121">
    <property type="entry name" value="CYCLIC DI-GMP PHOSPHODIESTERASE PDEF"/>
    <property type="match status" value="1"/>
</dbReference>
<dbReference type="InterPro" id="IPR035919">
    <property type="entry name" value="EAL_sf"/>
</dbReference>
<dbReference type="InterPro" id="IPR001638">
    <property type="entry name" value="Solute-binding_3/MltF_N"/>
</dbReference>
<proteinExistence type="predicted"/>
<dbReference type="STRING" id="1579979.WM2015_2721"/>
<dbReference type="InterPro" id="IPR029787">
    <property type="entry name" value="Nucleotide_cyclase"/>
</dbReference>
<name>A0A0K0XZG6_9GAMM</name>
<dbReference type="KEGG" id="wma:WM2015_2721"/>
<organism evidence="1 2">
    <name type="scientific">Wenzhouxiangella marina</name>
    <dbReference type="NCBI Taxonomy" id="1579979"/>
    <lineage>
        <taxon>Bacteria</taxon>
        <taxon>Pseudomonadati</taxon>
        <taxon>Pseudomonadota</taxon>
        <taxon>Gammaproteobacteria</taxon>
        <taxon>Chromatiales</taxon>
        <taxon>Wenzhouxiangellaceae</taxon>
        <taxon>Wenzhouxiangella</taxon>
    </lineage>
</organism>
<dbReference type="Pfam" id="PF00990">
    <property type="entry name" value="GGDEF"/>
    <property type="match status" value="1"/>
</dbReference>
<dbReference type="PROSITE" id="PS50887">
    <property type="entry name" value="GGDEF"/>
    <property type="match status" value="1"/>
</dbReference>
<keyword evidence="2" id="KW-1185">Reference proteome</keyword>
<dbReference type="SUPFAM" id="SSF55073">
    <property type="entry name" value="Nucleotide cyclase"/>
    <property type="match status" value="1"/>
</dbReference>
<dbReference type="Pfam" id="PF00563">
    <property type="entry name" value="EAL"/>
    <property type="match status" value="1"/>
</dbReference>
<reference evidence="2" key="1">
    <citation type="submission" date="2015-07" db="EMBL/GenBank/DDBJ databases">
        <authorList>
            <person name="Kim K.M."/>
        </authorList>
    </citation>
    <scope>NUCLEOTIDE SEQUENCE [LARGE SCALE GENOMIC DNA]</scope>
    <source>
        <strain evidence="2">KCTC 42284</strain>
    </source>
</reference>
<dbReference type="CDD" id="cd01949">
    <property type="entry name" value="GGDEF"/>
    <property type="match status" value="1"/>
</dbReference>
<sequence>MTGLRALALIVVLLGCTAAAAETIVAGGDYDFPPYEFLDEDGEAAGLNIDLIRAIAEVSGFDVEFRLGPWEESRAAIAAGRIDLLAMYVGDFRNTEVDYATPHLILYHEIFIRQNETALNALADLAGRDVIVQRDAWVAEKLVAEGIAANLIEVETERDALRLLAAGEYDAALVSEIVGRRILASEGLDNITTSGAPLFPVEYALAVTEGNQALLARVEAGLAQLKSTGRFNAIHDRWLGLPRERPKVGLFLHWLLVIMPALLAAALLMLIWRQSRQGRRSGDAGDFEADFRRDQLTGLPNRVELEQAIEACLASADGGPRTRALLHIDLDQFKLVNQSRDYHSGDELIKQVARRMQRQCHARDVLARFGSDEFGLLLCPGRDPDEAAEALRRDLAEHEFDLDREAIHVTASIGLAILDEQTTAIGELLKQAEAACHVAKENGRNRVHRFHAEDEAVAERHGQMRWAREVGLALKEDRLELHYQTIEAPIPNHDDGLIIELLLRMRLPDGRLIAAGEFVPAAERYFMAHRIDRWVLRSALAWLERQPQLVKRLDRVFINLSTRSLGDDRFLPFALETLRTHEVPASKIGFEITETAVMTHLKTAMKTIEHLRGLGCQFALDDFGVGISSMAYLKNLPVDVLKIDGSFTGPALEGERERAMLAEINDLGHVLGKTTVIEHVESDAARALVAELKIDLAQGFGISRPRPLSDLLD</sequence>
<dbReference type="AlphaFoldDB" id="A0A0K0XZG6"/>
<dbReference type="Gene3D" id="3.40.190.10">
    <property type="entry name" value="Periplasmic binding protein-like II"/>
    <property type="match status" value="2"/>
</dbReference>
<dbReference type="GO" id="GO:0071111">
    <property type="term" value="F:cyclic-guanylate-specific phosphodiesterase activity"/>
    <property type="evidence" value="ECO:0007669"/>
    <property type="project" value="InterPro"/>
</dbReference>
<dbReference type="PROSITE" id="PS51257">
    <property type="entry name" value="PROKAR_LIPOPROTEIN"/>
    <property type="match status" value="1"/>
</dbReference>
<dbReference type="SMART" id="SM00267">
    <property type="entry name" value="GGDEF"/>
    <property type="match status" value="1"/>
</dbReference>
<dbReference type="SMART" id="SM00052">
    <property type="entry name" value="EAL"/>
    <property type="match status" value="1"/>
</dbReference>
<dbReference type="Pfam" id="PF00497">
    <property type="entry name" value="SBP_bac_3"/>
    <property type="match status" value="1"/>
</dbReference>
<dbReference type="Gene3D" id="3.20.20.450">
    <property type="entry name" value="EAL domain"/>
    <property type="match status" value="1"/>
</dbReference>
<dbReference type="Proteomes" id="UP000066624">
    <property type="component" value="Chromosome"/>
</dbReference>
<evidence type="ECO:0000313" key="2">
    <source>
        <dbReference type="Proteomes" id="UP000066624"/>
    </source>
</evidence>
<dbReference type="CDD" id="cd01948">
    <property type="entry name" value="EAL"/>
    <property type="match status" value="1"/>
</dbReference>
<evidence type="ECO:0000313" key="1">
    <source>
        <dbReference type="EMBL" id="AKS43079.1"/>
    </source>
</evidence>
<dbReference type="NCBIfam" id="TIGR00254">
    <property type="entry name" value="GGDEF"/>
    <property type="match status" value="1"/>
</dbReference>
<protein>
    <submittedName>
        <fullName evidence="1">PAS sensor diguanylate cyclase and phosphodiesterase</fullName>
    </submittedName>
</protein>
<dbReference type="InterPro" id="IPR001633">
    <property type="entry name" value="EAL_dom"/>
</dbReference>
<dbReference type="InterPro" id="IPR043128">
    <property type="entry name" value="Rev_trsase/Diguanyl_cyclase"/>
</dbReference>